<evidence type="ECO:0000256" key="4">
    <source>
        <dbReference type="ARBA" id="ARBA00022576"/>
    </source>
</evidence>
<evidence type="ECO:0000256" key="1">
    <source>
        <dbReference type="ARBA" id="ARBA00001031"/>
    </source>
</evidence>
<dbReference type="SUPFAM" id="SSF56235">
    <property type="entry name" value="N-terminal nucleophile aminohydrolases (Ntn hydrolases)"/>
    <property type="match status" value="1"/>
</dbReference>
<reference evidence="8 9" key="1">
    <citation type="submission" date="2020-10" db="EMBL/GenBank/DDBJ databases">
        <authorList>
            <person name="Castelo-Branco R."/>
            <person name="Eusebio N."/>
            <person name="Adriana R."/>
            <person name="Vieira A."/>
            <person name="Brugerolle De Fraissinette N."/>
            <person name="Rezende De Castro R."/>
            <person name="Schneider M.P."/>
            <person name="Vasconcelos V."/>
            <person name="Leao P.N."/>
        </authorList>
    </citation>
    <scope>NUCLEOTIDE SEQUENCE [LARGE SCALE GENOMIC DNA]</scope>
    <source>
        <strain evidence="8 9">LEGE 06123</strain>
    </source>
</reference>
<comment type="caution">
    <text evidence="8">The sequence shown here is derived from an EMBL/GenBank/DDBJ whole genome shotgun (WGS) entry which is preliminary data.</text>
</comment>
<protein>
    <recommendedName>
        <fullName evidence="3">Glutamine--fructose-6-phosphate aminotransferase [isomerizing]</fullName>
        <ecNumber evidence="2">2.6.1.16</ecNumber>
    </recommendedName>
</protein>
<evidence type="ECO:0000256" key="2">
    <source>
        <dbReference type="ARBA" id="ARBA00012916"/>
    </source>
</evidence>
<dbReference type="Pfam" id="PF13522">
    <property type="entry name" value="GATase_6"/>
    <property type="match status" value="1"/>
</dbReference>
<dbReference type="InterPro" id="IPR029055">
    <property type="entry name" value="Ntn_hydrolases_N"/>
</dbReference>
<keyword evidence="4" id="KW-0032">Aminotransferase</keyword>
<evidence type="ECO:0000256" key="5">
    <source>
        <dbReference type="ARBA" id="ARBA00022679"/>
    </source>
</evidence>
<dbReference type="Gene3D" id="3.60.20.10">
    <property type="entry name" value="Glutamine Phosphoribosylpyrophosphate, subunit 1, domain 1"/>
    <property type="match status" value="1"/>
</dbReference>
<evidence type="ECO:0000256" key="6">
    <source>
        <dbReference type="ARBA" id="ARBA00022962"/>
    </source>
</evidence>
<name>A0ABR9UXT2_9CHRO</name>
<feature type="domain" description="Glutamine amidotransferase type-2" evidence="7">
    <location>
        <begin position="2"/>
        <end position="302"/>
    </location>
</feature>
<comment type="catalytic activity">
    <reaction evidence="1">
        <text>D-fructose 6-phosphate + L-glutamine = D-glucosamine 6-phosphate + L-glutamate</text>
        <dbReference type="Rhea" id="RHEA:13237"/>
        <dbReference type="ChEBI" id="CHEBI:29985"/>
        <dbReference type="ChEBI" id="CHEBI:58359"/>
        <dbReference type="ChEBI" id="CHEBI:58725"/>
        <dbReference type="ChEBI" id="CHEBI:61527"/>
        <dbReference type="EC" id="2.6.1.16"/>
    </reaction>
</comment>
<dbReference type="EC" id="2.6.1.16" evidence="2"/>
<dbReference type="Proteomes" id="UP000651156">
    <property type="component" value="Unassembled WGS sequence"/>
</dbReference>
<evidence type="ECO:0000313" key="9">
    <source>
        <dbReference type="Proteomes" id="UP000651156"/>
    </source>
</evidence>
<dbReference type="RefSeq" id="WP_193934500.1">
    <property type="nucleotide sequence ID" value="NZ_CAWPMZ010000125.1"/>
</dbReference>
<accession>A0ABR9UXT2</accession>
<dbReference type="InterPro" id="IPR017932">
    <property type="entry name" value="GATase_2_dom"/>
</dbReference>
<gene>
    <name evidence="8" type="ORF">IQ230_22695</name>
</gene>
<proteinExistence type="predicted"/>
<keyword evidence="6" id="KW-0315">Glutamine amidotransferase</keyword>
<evidence type="ECO:0000259" key="7">
    <source>
        <dbReference type="PROSITE" id="PS51278"/>
    </source>
</evidence>
<evidence type="ECO:0000313" key="8">
    <source>
        <dbReference type="EMBL" id="MBE9193107.1"/>
    </source>
</evidence>
<organism evidence="8 9">
    <name type="scientific">Gloeocapsopsis crepidinum LEGE 06123</name>
    <dbReference type="NCBI Taxonomy" id="588587"/>
    <lineage>
        <taxon>Bacteria</taxon>
        <taxon>Bacillati</taxon>
        <taxon>Cyanobacteriota</taxon>
        <taxon>Cyanophyceae</taxon>
        <taxon>Oscillatoriophycideae</taxon>
        <taxon>Chroococcales</taxon>
        <taxon>Chroococcaceae</taxon>
        <taxon>Gloeocapsopsis</taxon>
    </lineage>
</organism>
<evidence type="ECO:0000256" key="3">
    <source>
        <dbReference type="ARBA" id="ARBA00016090"/>
    </source>
</evidence>
<dbReference type="PANTHER" id="PTHR10937">
    <property type="entry name" value="GLUCOSAMINE--FRUCTOSE-6-PHOSPHATE AMINOTRANSFERASE, ISOMERIZING"/>
    <property type="match status" value="1"/>
</dbReference>
<dbReference type="PROSITE" id="PS51278">
    <property type="entry name" value="GATASE_TYPE_2"/>
    <property type="match status" value="1"/>
</dbReference>
<sequence length="327" mass="37054">MCGIAGIIYRQPELYKNLGIDLLQLIQPLETRGPDSCGVGIYSNSVSHNVKILLFATEQVAWEEVKKWLQNQVQVIKFDVIGSGRRIIIDTTNQALDLAEFKHHLATHFPQIHLMSIGHLLEIYKEVGTAENLFQKYQLKDFSGSHGIGHTRMATESVVDTYHSHPFTSAPDLCLVHNGQISNYYKLRFFLEKKSIEFETNNDSEAIAHYIRYQLLQGFSLEQALQNLLNDIDGTYTFLVATSDKIALVRDKFAAKPAVIYETPEMIAIASEYRCFLSLPHYNPNAKISEPDAGEIKIWSTNNTQQRTFSNQRDSVLTLGSWLIANS</sequence>
<keyword evidence="9" id="KW-1185">Reference proteome</keyword>
<keyword evidence="5" id="KW-0808">Transferase</keyword>
<dbReference type="PANTHER" id="PTHR10937:SF0">
    <property type="entry name" value="GLUTAMINE--FRUCTOSE-6-PHOSPHATE TRANSAMINASE (ISOMERIZING)"/>
    <property type="match status" value="1"/>
</dbReference>
<dbReference type="EMBL" id="JADEWN010000077">
    <property type="protein sequence ID" value="MBE9193107.1"/>
    <property type="molecule type" value="Genomic_DNA"/>
</dbReference>